<evidence type="ECO:0008006" key="4">
    <source>
        <dbReference type="Google" id="ProtNLM"/>
    </source>
</evidence>
<dbReference type="Proteomes" id="UP000694569">
    <property type="component" value="Unplaced"/>
</dbReference>
<keyword evidence="1" id="KW-0472">Membrane</keyword>
<keyword evidence="1" id="KW-1133">Transmembrane helix</keyword>
<evidence type="ECO:0000313" key="3">
    <source>
        <dbReference type="Proteomes" id="UP000694569"/>
    </source>
</evidence>
<sequence length="290" mass="32676">MRRAGVMPLAAPVPLQGEAVRQSGLYRPHRYQTLPTCMPERVARGELTVHLLRACHAQAEAAPQIRYLASGGSLHDLHYNFCIGRSTAGEIVRKVCQTIWDTMKEECIPIPTEEAWAGCSAGFWERANFPNCLGAVDGKHIRIVKPLQSGSLYQNYKHYFYRPIGGVLRPQPLLLSLGGQGMFLCHWLVKCLHSMMADRCLRGQGLLWSQGAAGFKAGREELPRRPDVEFSSRIACSLLKLIAALLPTHLSEDPDYLFLTWLSTLMILFFPFWCLYDLMLRCLYAVVRPS</sequence>
<dbReference type="Ensembl" id="ENSLLET00000025588.1">
    <property type="protein sequence ID" value="ENSLLEP00000024644.1"/>
    <property type="gene ID" value="ENSLLEG00000015702.1"/>
</dbReference>
<protein>
    <recommendedName>
        <fullName evidence="4">DDE Tnp4 domain-containing protein</fullName>
    </recommendedName>
</protein>
<feature type="transmembrane region" description="Helical" evidence="1">
    <location>
        <begin position="256"/>
        <end position="276"/>
    </location>
</feature>
<evidence type="ECO:0000313" key="2">
    <source>
        <dbReference type="Ensembl" id="ENSLLEP00000024644.1"/>
    </source>
</evidence>
<name>A0A8C5PLR9_9ANUR</name>
<organism evidence="2 3">
    <name type="scientific">Leptobrachium leishanense</name>
    <name type="common">Leishan spiny toad</name>
    <dbReference type="NCBI Taxonomy" id="445787"/>
    <lineage>
        <taxon>Eukaryota</taxon>
        <taxon>Metazoa</taxon>
        <taxon>Chordata</taxon>
        <taxon>Craniata</taxon>
        <taxon>Vertebrata</taxon>
        <taxon>Euteleostomi</taxon>
        <taxon>Amphibia</taxon>
        <taxon>Batrachia</taxon>
        <taxon>Anura</taxon>
        <taxon>Pelobatoidea</taxon>
        <taxon>Megophryidae</taxon>
        <taxon>Leptobrachium</taxon>
    </lineage>
</organism>
<keyword evidence="1" id="KW-0812">Transmembrane</keyword>
<proteinExistence type="predicted"/>
<accession>A0A8C5PLR9</accession>
<dbReference type="AlphaFoldDB" id="A0A8C5PLR9"/>
<evidence type="ECO:0000256" key="1">
    <source>
        <dbReference type="SAM" id="Phobius"/>
    </source>
</evidence>
<dbReference type="GeneTree" id="ENSGT00940000164115"/>
<reference evidence="2" key="1">
    <citation type="submission" date="2025-08" db="UniProtKB">
        <authorList>
            <consortium name="Ensembl"/>
        </authorList>
    </citation>
    <scope>IDENTIFICATION</scope>
</reference>
<keyword evidence="3" id="KW-1185">Reference proteome</keyword>
<reference evidence="2" key="2">
    <citation type="submission" date="2025-09" db="UniProtKB">
        <authorList>
            <consortium name="Ensembl"/>
        </authorList>
    </citation>
    <scope>IDENTIFICATION</scope>
</reference>